<dbReference type="AlphaFoldDB" id="A0A9W6WEE5"/>
<name>A0A9W6WEE5_CANBO</name>
<dbReference type="Pfam" id="PF03998">
    <property type="entry name" value="Utp11"/>
    <property type="match status" value="1"/>
</dbReference>
<dbReference type="Proteomes" id="UP001165120">
    <property type="component" value="Unassembled WGS sequence"/>
</dbReference>
<comment type="function">
    <text evidence="1 6">Involved in nucleolar processing of pre-18S ribosomal RNA.</text>
</comment>
<evidence type="ECO:0000256" key="8">
    <source>
        <dbReference type="SAM" id="MobiDB-lite"/>
    </source>
</evidence>
<organism evidence="9 10">
    <name type="scientific">Candida boidinii</name>
    <name type="common">Yeast</name>
    <dbReference type="NCBI Taxonomy" id="5477"/>
    <lineage>
        <taxon>Eukaryota</taxon>
        <taxon>Fungi</taxon>
        <taxon>Dikarya</taxon>
        <taxon>Ascomycota</taxon>
        <taxon>Saccharomycotina</taxon>
        <taxon>Pichiomycetes</taxon>
        <taxon>Pichiales</taxon>
        <taxon>Pichiaceae</taxon>
        <taxon>Ogataea</taxon>
        <taxon>Ogataea/Candida clade</taxon>
    </lineage>
</organism>
<sequence length="286" mass="34121">MTKLVHNVQKKQHRERSQPQSRKKWGFLEKKKDYKLRADNYHKKQAQLKIFKEKSKKHNEDEYYHAMTKRHTDKNGVLMTDRGNEVLDNDEVLLLKTQDTNYLNTLRTNELSKIKKSNNNLLNFVESNSKHTIFVNSKEEQTNFNPVEYFNTDEKLINKKENRLRVNQLIGYEEDGKDSNTEVDGLRKFKAAVNIHAIEDEDGDLVSESDDDELIDVYEARRKRKQDEKKLKELKLLQKRMEREQKLLSLTNKLELQKNLMKKGEKKKSINKNGKTVFKWKNVRKR</sequence>
<evidence type="ECO:0000256" key="4">
    <source>
        <dbReference type="ARBA" id="ARBA00022552"/>
    </source>
</evidence>
<evidence type="ECO:0000256" key="3">
    <source>
        <dbReference type="ARBA" id="ARBA00008105"/>
    </source>
</evidence>
<evidence type="ECO:0000313" key="9">
    <source>
        <dbReference type="EMBL" id="GME67438.1"/>
    </source>
</evidence>
<proteinExistence type="inferred from homology"/>
<evidence type="ECO:0000256" key="2">
    <source>
        <dbReference type="ARBA" id="ARBA00004604"/>
    </source>
</evidence>
<gene>
    <name evidence="9" type="ORF">Cboi02_000086200</name>
</gene>
<evidence type="ECO:0000256" key="1">
    <source>
        <dbReference type="ARBA" id="ARBA00004099"/>
    </source>
</evidence>
<accession>A0A9W6WEE5</accession>
<dbReference type="GO" id="GO:0032040">
    <property type="term" value="C:small-subunit processome"/>
    <property type="evidence" value="ECO:0007669"/>
    <property type="project" value="UniProtKB-UniRule"/>
</dbReference>
<evidence type="ECO:0000256" key="6">
    <source>
        <dbReference type="PIRNR" id="PIRNR015952"/>
    </source>
</evidence>
<protein>
    <recommendedName>
        <fullName evidence="6">U3 small nucleolar RNA-associated protein 11</fullName>
        <shortName evidence="6">U3 snoRNA-associated protein 11</shortName>
    </recommendedName>
</protein>
<feature type="coiled-coil region" evidence="7">
    <location>
        <begin position="215"/>
        <end position="244"/>
    </location>
</feature>
<comment type="caution">
    <text evidence="9">The sequence shown here is derived from an EMBL/GenBank/DDBJ whole genome shotgun (WGS) entry which is preliminary data.</text>
</comment>
<comment type="subunit">
    <text evidence="6">Component of the ribosomal small subunit (SSU) processome.</text>
</comment>
<dbReference type="PANTHER" id="PTHR12838">
    <property type="entry name" value="U3 SMALL NUCLEOLAR RNA-ASSOCIATED PROTEIN 11"/>
    <property type="match status" value="1"/>
</dbReference>
<feature type="region of interest" description="Disordered" evidence="8">
    <location>
        <begin position="1"/>
        <end position="26"/>
    </location>
</feature>
<dbReference type="GO" id="GO:0006364">
    <property type="term" value="P:rRNA processing"/>
    <property type="evidence" value="ECO:0007669"/>
    <property type="project" value="UniProtKB-UniRule"/>
</dbReference>
<dbReference type="EMBL" id="BSXN01000174">
    <property type="protein sequence ID" value="GME67438.1"/>
    <property type="molecule type" value="Genomic_DNA"/>
</dbReference>
<comment type="subcellular location">
    <subcellularLocation>
        <location evidence="2 6">Nucleus</location>
        <location evidence="2 6">Nucleolus</location>
    </subcellularLocation>
</comment>
<evidence type="ECO:0000256" key="7">
    <source>
        <dbReference type="SAM" id="Coils"/>
    </source>
</evidence>
<keyword evidence="7" id="KW-0175">Coiled coil</keyword>
<comment type="similarity">
    <text evidence="3 6">Belongs to the UTP11 family.</text>
</comment>
<evidence type="ECO:0000313" key="10">
    <source>
        <dbReference type="Proteomes" id="UP001165120"/>
    </source>
</evidence>
<keyword evidence="4 6" id="KW-0698">rRNA processing</keyword>
<keyword evidence="10" id="KW-1185">Reference proteome</keyword>
<evidence type="ECO:0000256" key="5">
    <source>
        <dbReference type="ARBA" id="ARBA00023242"/>
    </source>
</evidence>
<dbReference type="PIRSF" id="PIRSF015952">
    <property type="entry name" value="U3snoRNP11"/>
    <property type="match status" value="1"/>
</dbReference>
<dbReference type="PANTHER" id="PTHR12838:SF0">
    <property type="entry name" value="U3 SMALL NUCLEOLAR RNA-ASSOCIATED PROTEIN 11-RELATED"/>
    <property type="match status" value="1"/>
</dbReference>
<dbReference type="InterPro" id="IPR007144">
    <property type="entry name" value="SSU_processome_Utp11"/>
</dbReference>
<reference evidence="9" key="1">
    <citation type="submission" date="2023-04" db="EMBL/GenBank/DDBJ databases">
        <title>Candida boidinii NBRC 10035.</title>
        <authorList>
            <person name="Ichikawa N."/>
            <person name="Sato H."/>
            <person name="Tonouchi N."/>
        </authorList>
    </citation>
    <scope>NUCLEOTIDE SEQUENCE</scope>
    <source>
        <strain evidence="9">NBRC 10035</strain>
    </source>
</reference>
<keyword evidence="5 6" id="KW-0539">Nucleus</keyword>